<feature type="compositionally biased region" description="Low complexity" evidence="1">
    <location>
        <begin position="84"/>
        <end position="99"/>
    </location>
</feature>
<dbReference type="EMBL" id="CH479470">
    <property type="protein sequence ID" value="EDW32616.1"/>
    <property type="molecule type" value="Genomic_DNA"/>
</dbReference>
<dbReference type="HOGENOM" id="CLU_1176508_0_0_1"/>
<feature type="region of interest" description="Disordered" evidence="1">
    <location>
        <begin position="1"/>
        <end position="106"/>
    </location>
</feature>
<name>B4HCV2_DROPE</name>
<dbReference type="Proteomes" id="UP000008744">
    <property type="component" value="Unassembled WGS sequence"/>
</dbReference>
<feature type="compositionally biased region" description="Basic and acidic residues" evidence="1">
    <location>
        <begin position="198"/>
        <end position="209"/>
    </location>
</feature>
<sequence length="236" mass="26901">MGDTQLELVSWEPAPPRKRAREAKREEPRTSKREETRTSIREEPHTGSRENRHVSKREERSEGGRRGRTETRKEEPTRRGDQRPTNPQVEEPQPTPTENAVKEPQATQADIAENNAAAEARRLAEWHRRIALAAAKEELRQRRVWEDALALAKRLKATQEAEKAPQEAEAERHKRDVAHQWRCVLRINAAEQREMARLRAETEEARATRTEGAADGLAVISSDEEEAECPPAPKAA</sequence>
<feature type="region of interest" description="Disordered" evidence="1">
    <location>
        <begin position="156"/>
        <end position="175"/>
    </location>
</feature>
<feature type="compositionally biased region" description="Basic and acidic residues" evidence="1">
    <location>
        <begin position="157"/>
        <end position="175"/>
    </location>
</feature>
<reference evidence="2 3" key="1">
    <citation type="journal article" date="2007" name="Nature">
        <title>Evolution of genes and genomes on the Drosophila phylogeny.</title>
        <authorList>
            <consortium name="Drosophila 12 Genomes Consortium"/>
            <person name="Clark A.G."/>
            <person name="Eisen M.B."/>
            <person name="Smith D.R."/>
            <person name="Bergman C.M."/>
            <person name="Oliver B."/>
            <person name="Markow T.A."/>
            <person name="Kaufman T.C."/>
            <person name="Kellis M."/>
            <person name="Gelbart W."/>
            <person name="Iyer V.N."/>
            <person name="Pollard D.A."/>
            <person name="Sackton T.B."/>
            <person name="Larracuente A.M."/>
            <person name="Singh N.D."/>
            <person name="Abad J.P."/>
            <person name="Abt D.N."/>
            <person name="Adryan B."/>
            <person name="Aguade M."/>
            <person name="Akashi H."/>
            <person name="Anderson W.W."/>
            <person name="Aquadro C.F."/>
            <person name="Ardell D.H."/>
            <person name="Arguello R."/>
            <person name="Artieri C.G."/>
            <person name="Barbash D.A."/>
            <person name="Barker D."/>
            <person name="Barsanti P."/>
            <person name="Batterham P."/>
            <person name="Batzoglou S."/>
            <person name="Begun D."/>
            <person name="Bhutkar A."/>
            <person name="Blanco E."/>
            <person name="Bosak S.A."/>
            <person name="Bradley R.K."/>
            <person name="Brand A.D."/>
            <person name="Brent M.R."/>
            <person name="Brooks A.N."/>
            <person name="Brown R.H."/>
            <person name="Butlin R.K."/>
            <person name="Caggese C."/>
            <person name="Calvi B.R."/>
            <person name="Bernardo de Carvalho A."/>
            <person name="Caspi A."/>
            <person name="Castrezana S."/>
            <person name="Celniker S.E."/>
            <person name="Chang J.L."/>
            <person name="Chapple C."/>
            <person name="Chatterji S."/>
            <person name="Chinwalla A."/>
            <person name="Civetta A."/>
            <person name="Clifton S.W."/>
            <person name="Comeron J.M."/>
            <person name="Costello J.C."/>
            <person name="Coyne J.A."/>
            <person name="Daub J."/>
            <person name="David R.G."/>
            <person name="Delcher A.L."/>
            <person name="Delehaunty K."/>
            <person name="Do C.B."/>
            <person name="Ebling H."/>
            <person name="Edwards K."/>
            <person name="Eickbush T."/>
            <person name="Evans J.D."/>
            <person name="Filipski A."/>
            <person name="Findeiss S."/>
            <person name="Freyhult E."/>
            <person name="Fulton L."/>
            <person name="Fulton R."/>
            <person name="Garcia A.C."/>
            <person name="Gardiner A."/>
            <person name="Garfield D.A."/>
            <person name="Garvin B.E."/>
            <person name="Gibson G."/>
            <person name="Gilbert D."/>
            <person name="Gnerre S."/>
            <person name="Godfrey J."/>
            <person name="Good R."/>
            <person name="Gotea V."/>
            <person name="Gravely B."/>
            <person name="Greenberg A.J."/>
            <person name="Griffiths-Jones S."/>
            <person name="Gross S."/>
            <person name="Guigo R."/>
            <person name="Gustafson E.A."/>
            <person name="Haerty W."/>
            <person name="Hahn M.W."/>
            <person name="Halligan D.L."/>
            <person name="Halpern A.L."/>
            <person name="Halter G.M."/>
            <person name="Han M.V."/>
            <person name="Heger A."/>
            <person name="Hillier L."/>
            <person name="Hinrichs A.S."/>
            <person name="Holmes I."/>
            <person name="Hoskins R.A."/>
            <person name="Hubisz M.J."/>
            <person name="Hultmark D."/>
            <person name="Huntley M.A."/>
            <person name="Jaffe D.B."/>
            <person name="Jagadeeshan S."/>
            <person name="Jeck W.R."/>
            <person name="Johnson J."/>
            <person name="Jones C.D."/>
            <person name="Jordan W.C."/>
            <person name="Karpen G.H."/>
            <person name="Kataoka E."/>
            <person name="Keightley P.D."/>
            <person name="Kheradpour P."/>
            <person name="Kirkness E.F."/>
            <person name="Koerich L.B."/>
            <person name="Kristiansen K."/>
            <person name="Kudrna D."/>
            <person name="Kulathinal R.J."/>
            <person name="Kumar S."/>
            <person name="Kwok R."/>
            <person name="Lander E."/>
            <person name="Langley C.H."/>
            <person name="Lapoint R."/>
            <person name="Lazzaro B.P."/>
            <person name="Lee S.J."/>
            <person name="Levesque L."/>
            <person name="Li R."/>
            <person name="Lin C.F."/>
            <person name="Lin M.F."/>
            <person name="Lindblad-Toh K."/>
            <person name="Llopart A."/>
            <person name="Long M."/>
            <person name="Low L."/>
            <person name="Lozovsky E."/>
            <person name="Lu J."/>
            <person name="Luo M."/>
            <person name="Machado C.A."/>
            <person name="Makalowski W."/>
            <person name="Marzo M."/>
            <person name="Matsuda M."/>
            <person name="Matzkin L."/>
            <person name="McAllister B."/>
            <person name="McBride C.S."/>
            <person name="McKernan B."/>
            <person name="McKernan K."/>
            <person name="Mendez-Lago M."/>
            <person name="Minx P."/>
            <person name="Mollenhauer M.U."/>
            <person name="Montooth K."/>
            <person name="Mount S.M."/>
            <person name="Mu X."/>
            <person name="Myers E."/>
            <person name="Negre B."/>
            <person name="Newfeld S."/>
            <person name="Nielsen R."/>
            <person name="Noor M.A."/>
            <person name="O'Grady P."/>
            <person name="Pachter L."/>
            <person name="Papaceit M."/>
            <person name="Parisi M.J."/>
            <person name="Parisi M."/>
            <person name="Parts L."/>
            <person name="Pedersen J.S."/>
            <person name="Pesole G."/>
            <person name="Phillippy A.M."/>
            <person name="Ponting C.P."/>
            <person name="Pop M."/>
            <person name="Porcelli D."/>
            <person name="Powell J.R."/>
            <person name="Prohaska S."/>
            <person name="Pruitt K."/>
            <person name="Puig M."/>
            <person name="Quesneville H."/>
            <person name="Ram K.R."/>
            <person name="Rand D."/>
            <person name="Rasmussen M.D."/>
            <person name="Reed L.K."/>
            <person name="Reenan R."/>
            <person name="Reily A."/>
            <person name="Remington K.A."/>
            <person name="Rieger T.T."/>
            <person name="Ritchie M.G."/>
            <person name="Robin C."/>
            <person name="Rogers Y.H."/>
            <person name="Rohde C."/>
            <person name="Rozas J."/>
            <person name="Rubenfield M.J."/>
            <person name="Ruiz A."/>
            <person name="Russo S."/>
            <person name="Salzberg S.L."/>
            <person name="Sanchez-Gracia A."/>
            <person name="Saranga D.J."/>
            <person name="Sato H."/>
            <person name="Schaeffer S.W."/>
            <person name="Schatz M.C."/>
            <person name="Schlenke T."/>
            <person name="Schwartz R."/>
            <person name="Segarra C."/>
            <person name="Singh R.S."/>
            <person name="Sirot L."/>
            <person name="Sirota M."/>
            <person name="Sisneros N.B."/>
            <person name="Smith C.D."/>
            <person name="Smith T.F."/>
            <person name="Spieth J."/>
            <person name="Stage D.E."/>
            <person name="Stark A."/>
            <person name="Stephan W."/>
            <person name="Strausberg R.L."/>
            <person name="Strempel S."/>
            <person name="Sturgill D."/>
            <person name="Sutton G."/>
            <person name="Sutton G.G."/>
            <person name="Tao W."/>
            <person name="Teichmann S."/>
            <person name="Tobari Y.N."/>
            <person name="Tomimura Y."/>
            <person name="Tsolas J.M."/>
            <person name="Valente V.L."/>
            <person name="Venter E."/>
            <person name="Venter J.C."/>
            <person name="Vicario S."/>
            <person name="Vieira F.G."/>
            <person name="Vilella A.J."/>
            <person name="Villasante A."/>
            <person name="Walenz B."/>
            <person name="Wang J."/>
            <person name="Wasserman M."/>
            <person name="Watts T."/>
            <person name="Wilson D."/>
            <person name="Wilson R.K."/>
            <person name="Wing R.A."/>
            <person name="Wolfner M.F."/>
            <person name="Wong A."/>
            <person name="Wong G.K."/>
            <person name="Wu C.I."/>
            <person name="Wu G."/>
            <person name="Yamamoto D."/>
            <person name="Yang H.P."/>
            <person name="Yang S.P."/>
            <person name="Yorke J.A."/>
            <person name="Yoshida K."/>
            <person name="Zdobnov E."/>
            <person name="Zhang P."/>
            <person name="Zhang Y."/>
            <person name="Zimin A.V."/>
            <person name="Baldwin J."/>
            <person name="Abdouelleil A."/>
            <person name="Abdulkadir J."/>
            <person name="Abebe A."/>
            <person name="Abera B."/>
            <person name="Abreu J."/>
            <person name="Acer S.C."/>
            <person name="Aftuck L."/>
            <person name="Alexander A."/>
            <person name="An P."/>
            <person name="Anderson E."/>
            <person name="Anderson S."/>
            <person name="Arachi H."/>
            <person name="Azer M."/>
            <person name="Bachantsang P."/>
            <person name="Barry A."/>
            <person name="Bayul T."/>
            <person name="Berlin A."/>
            <person name="Bessette D."/>
            <person name="Bloom T."/>
            <person name="Blye J."/>
            <person name="Boguslavskiy L."/>
            <person name="Bonnet C."/>
            <person name="Boukhgalter B."/>
            <person name="Bourzgui I."/>
            <person name="Brown A."/>
            <person name="Cahill P."/>
            <person name="Channer S."/>
            <person name="Cheshatsang Y."/>
            <person name="Chuda L."/>
            <person name="Citroen M."/>
            <person name="Collymore A."/>
            <person name="Cooke P."/>
            <person name="Costello M."/>
            <person name="D'Aco K."/>
            <person name="Daza R."/>
            <person name="De Haan G."/>
            <person name="DeGray S."/>
            <person name="DeMaso C."/>
            <person name="Dhargay N."/>
            <person name="Dooley K."/>
            <person name="Dooley E."/>
            <person name="Doricent M."/>
            <person name="Dorje P."/>
            <person name="Dorjee K."/>
            <person name="Dupes A."/>
            <person name="Elong R."/>
            <person name="Falk J."/>
            <person name="Farina A."/>
            <person name="Faro S."/>
            <person name="Ferguson D."/>
            <person name="Fisher S."/>
            <person name="Foley C.D."/>
            <person name="Franke A."/>
            <person name="Friedrich D."/>
            <person name="Gadbois L."/>
            <person name="Gearin G."/>
            <person name="Gearin C.R."/>
            <person name="Giannoukos G."/>
            <person name="Goode T."/>
            <person name="Graham J."/>
            <person name="Grandbois E."/>
            <person name="Grewal S."/>
            <person name="Gyaltsen K."/>
            <person name="Hafez N."/>
            <person name="Hagos B."/>
            <person name="Hall J."/>
            <person name="Henson C."/>
            <person name="Hollinger A."/>
            <person name="Honan T."/>
            <person name="Huard M.D."/>
            <person name="Hughes L."/>
            <person name="Hurhula B."/>
            <person name="Husby M.E."/>
            <person name="Kamat A."/>
            <person name="Kanga B."/>
            <person name="Kashin S."/>
            <person name="Khazanovich D."/>
            <person name="Kisner P."/>
            <person name="Lance K."/>
            <person name="Lara M."/>
            <person name="Lee W."/>
            <person name="Lennon N."/>
            <person name="Letendre F."/>
            <person name="LeVine R."/>
            <person name="Lipovsky A."/>
            <person name="Liu X."/>
            <person name="Liu J."/>
            <person name="Liu S."/>
            <person name="Lokyitsang T."/>
            <person name="Lokyitsang Y."/>
            <person name="Lubonja R."/>
            <person name="Lui A."/>
            <person name="MacDonald P."/>
            <person name="Magnisalis V."/>
            <person name="Maru K."/>
            <person name="Matthews C."/>
            <person name="McCusker W."/>
            <person name="McDonough S."/>
            <person name="Mehta T."/>
            <person name="Meldrim J."/>
            <person name="Meneus L."/>
            <person name="Mihai O."/>
            <person name="Mihalev A."/>
            <person name="Mihova T."/>
            <person name="Mittelman R."/>
            <person name="Mlenga V."/>
            <person name="Montmayeur A."/>
            <person name="Mulrain L."/>
            <person name="Navidi A."/>
            <person name="Naylor J."/>
            <person name="Negash T."/>
            <person name="Nguyen T."/>
            <person name="Nguyen N."/>
            <person name="Nicol R."/>
            <person name="Norbu C."/>
            <person name="Norbu N."/>
            <person name="Novod N."/>
            <person name="O'Neill B."/>
            <person name="Osman S."/>
            <person name="Markiewicz E."/>
            <person name="Oyono O.L."/>
            <person name="Patti C."/>
            <person name="Phunkhang P."/>
            <person name="Pierre F."/>
            <person name="Priest M."/>
            <person name="Raghuraman S."/>
            <person name="Rege F."/>
            <person name="Reyes R."/>
            <person name="Rise C."/>
            <person name="Rogov P."/>
            <person name="Ross K."/>
            <person name="Ryan E."/>
            <person name="Settipalli S."/>
            <person name="Shea T."/>
            <person name="Sherpa N."/>
            <person name="Shi L."/>
            <person name="Shih D."/>
            <person name="Sparrow T."/>
            <person name="Spaulding J."/>
            <person name="Stalker J."/>
            <person name="Stange-Thomann N."/>
            <person name="Stavropoulos S."/>
            <person name="Stone C."/>
            <person name="Strader C."/>
            <person name="Tesfaye S."/>
            <person name="Thomson T."/>
            <person name="Thoulutsang Y."/>
            <person name="Thoulutsang D."/>
            <person name="Topham K."/>
            <person name="Topping I."/>
            <person name="Tsamla T."/>
            <person name="Vassiliev H."/>
            <person name="Vo A."/>
            <person name="Wangchuk T."/>
            <person name="Wangdi T."/>
            <person name="Weiand M."/>
            <person name="Wilkinson J."/>
            <person name="Wilson A."/>
            <person name="Yadav S."/>
            <person name="Young G."/>
            <person name="Yu Q."/>
            <person name="Zembek L."/>
            <person name="Zhong D."/>
            <person name="Zimmer A."/>
            <person name="Zwirko Z."/>
            <person name="Jaffe D.B."/>
            <person name="Alvarez P."/>
            <person name="Brockman W."/>
            <person name="Butler J."/>
            <person name="Chin C."/>
            <person name="Gnerre S."/>
            <person name="Grabherr M."/>
            <person name="Kleber M."/>
            <person name="Mauceli E."/>
            <person name="MacCallum I."/>
        </authorList>
    </citation>
    <scope>NUCLEOTIDE SEQUENCE [LARGE SCALE GENOMIC DNA]</scope>
    <source>
        <strain evidence="3">MSH-3 / Tucson 14011-0111.49</strain>
    </source>
</reference>
<gene>
    <name evidence="2" type="primary">Dper\GL19749</name>
    <name evidence="2" type="ORF">Dper_GL19749</name>
</gene>
<protein>
    <submittedName>
        <fullName evidence="2">GL19749</fullName>
    </submittedName>
</protein>
<feature type="compositionally biased region" description="Basic and acidic residues" evidence="1">
    <location>
        <begin position="23"/>
        <end position="82"/>
    </location>
</feature>
<dbReference type="STRING" id="7234.B4HCV2"/>
<evidence type="ECO:0000313" key="2">
    <source>
        <dbReference type="EMBL" id="EDW32616.1"/>
    </source>
</evidence>
<evidence type="ECO:0000313" key="3">
    <source>
        <dbReference type="Proteomes" id="UP000008744"/>
    </source>
</evidence>
<dbReference type="OMA" id="SNRDEPH"/>
<keyword evidence="3" id="KW-1185">Reference proteome</keyword>
<feature type="region of interest" description="Disordered" evidence="1">
    <location>
        <begin position="198"/>
        <end position="236"/>
    </location>
</feature>
<dbReference type="OrthoDB" id="7875788at2759"/>
<dbReference type="PhylomeDB" id="B4HCV2"/>
<accession>B4HCV2</accession>
<proteinExistence type="predicted"/>
<evidence type="ECO:0000256" key="1">
    <source>
        <dbReference type="SAM" id="MobiDB-lite"/>
    </source>
</evidence>
<dbReference type="AlphaFoldDB" id="B4HCV2"/>
<organism evidence="3">
    <name type="scientific">Drosophila persimilis</name>
    <name type="common">Fruit fly</name>
    <dbReference type="NCBI Taxonomy" id="7234"/>
    <lineage>
        <taxon>Eukaryota</taxon>
        <taxon>Metazoa</taxon>
        <taxon>Ecdysozoa</taxon>
        <taxon>Arthropoda</taxon>
        <taxon>Hexapoda</taxon>
        <taxon>Insecta</taxon>
        <taxon>Pterygota</taxon>
        <taxon>Neoptera</taxon>
        <taxon>Endopterygota</taxon>
        <taxon>Diptera</taxon>
        <taxon>Brachycera</taxon>
        <taxon>Muscomorpha</taxon>
        <taxon>Ephydroidea</taxon>
        <taxon>Drosophilidae</taxon>
        <taxon>Drosophila</taxon>
        <taxon>Sophophora</taxon>
    </lineage>
</organism>